<dbReference type="Proteomes" id="UP000076660">
    <property type="component" value="Unassembled WGS sequence"/>
</dbReference>
<comment type="caution">
    <text evidence="3">The sequence shown here is derived from an EMBL/GenBank/DDBJ whole genome shotgun (WGS) entry which is preliminary data.</text>
</comment>
<dbReference type="Gene3D" id="2.170.16.10">
    <property type="entry name" value="Hedgehog/Intein (Hint) domain"/>
    <property type="match status" value="1"/>
</dbReference>
<feature type="compositionally biased region" description="Basic and acidic residues" evidence="1">
    <location>
        <begin position="196"/>
        <end position="216"/>
    </location>
</feature>
<dbReference type="SMART" id="SM00306">
    <property type="entry name" value="HintN"/>
    <property type="match status" value="1"/>
</dbReference>
<dbReference type="SUPFAM" id="SSF51294">
    <property type="entry name" value="Hedgehog/intein (Hint) domain"/>
    <property type="match status" value="1"/>
</dbReference>
<gene>
    <name evidence="3" type="ORF">AVR91_0211365</name>
</gene>
<name>A0A1W2LY20_9PSEU</name>
<feature type="region of interest" description="Disordered" evidence="1">
    <location>
        <begin position="190"/>
        <end position="293"/>
    </location>
</feature>
<organism evidence="3 4">
    <name type="scientific">Amycolatopsis keratiniphila subsp. keratiniphila</name>
    <dbReference type="NCBI Taxonomy" id="227715"/>
    <lineage>
        <taxon>Bacteria</taxon>
        <taxon>Bacillati</taxon>
        <taxon>Actinomycetota</taxon>
        <taxon>Actinomycetes</taxon>
        <taxon>Pseudonocardiales</taxon>
        <taxon>Pseudonocardiaceae</taxon>
        <taxon>Amycolatopsis</taxon>
        <taxon>Amycolatopsis japonica group</taxon>
    </lineage>
</organism>
<reference evidence="3 4" key="1">
    <citation type="submission" date="2016-12" db="EMBL/GenBank/DDBJ databases">
        <title>Amycolatopsis keratiniphila subsp. keratiniphila genome sequencing and assembly.</title>
        <authorList>
            <person name="Mayilraj S."/>
            <person name="Kaur N."/>
        </authorList>
    </citation>
    <scope>NUCLEOTIDE SEQUENCE [LARGE SCALE GENOMIC DNA]</scope>
    <source>
        <strain evidence="3 4">DSM 44409</strain>
    </source>
</reference>
<dbReference type="EMBL" id="LQMT02000011">
    <property type="protein sequence ID" value="ONF72135.1"/>
    <property type="molecule type" value="Genomic_DNA"/>
</dbReference>
<feature type="compositionally biased region" description="Basic and acidic residues" evidence="1">
    <location>
        <begin position="269"/>
        <end position="278"/>
    </location>
</feature>
<dbReference type="InterPro" id="IPR003587">
    <property type="entry name" value="Hint_dom_N"/>
</dbReference>
<feature type="region of interest" description="Disordered" evidence="1">
    <location>
        <begin position="1"/>
        <end position="71"/>
    </location>
</feature>
<sequence length="637" mass="68586">MVPNAVVTDRGRADGRSTGARGGVRENLDSLLTAGPTRGRSDEFPGMASRTPSRPRPAQPPAAANDPDDHLVGNVADEARETIVESLEAIPAAIGSFVQANQDATTWSEADPDSEEWRAADKRIKERGEAVAEIVRNPGKVVDEVIRPYKEDWNSDKPERVVGRAAVDIGTMFIPGVGVGKRVLNAVEALPGGRGPDLDTGARPRPDHQTAPDRVDSAPPPITPDTAAPRTASRSPKNGDRRGSRVLPNPVTQLPTLPRAGRGDSPARPSDRDRRDTGTDTCPTPNSFVPGTPVLLADGTYKPIEQVRLGDRVLATDPVTGLTQARPVIDLIPGQGLKELVRITVDTDGDRGDATGTVTATDEHPFWVADTGRWTDAEDLVRGNLLRTPDGRLLRVVALDERTQRQQVHNLTIEGLHTYYVNVGGQDVLTHNAGGEDCYSGGAREQWRAEQSRRRAERSVADADRPLENPHPNAAQEGHGHGRHGYQTTDGQQATRVRTGMAPDGLAAPASRASRFRSAQAEAEALGRARAQLEADLRDGTVVSYTDPVTGQQLYVHPVTGKPVRHRVLVTTNDPRGFGESAQVARRVGGPSSPLALDANGNRIPDLVVAPQKNARVVYEYAPNANEWRPVTYFPEP</sequence>
<feature type="region of interest" description="Disordered" evidence="1">
    <location>
        <begin position="449"/>
        <end position="493"/>
    </location>
</feature>
<accession>A0A1W2LY20</accession>
<dbReference type="InterPro" id="IPR036844">
    <property type="entry name" value="Hint_dom_sf"/>
</dbReference>
<feature type="domain" description="Hint" evidence="2">
    <location>
        <begin position="285"/>
        <end position="390"/>
    </location>
</feature>
<evidence type="ECO:0000256" key="1">
    <source>
        <dbReference type="SAM" id="MobiDB-lite"/>
    </source>
</evidence>
<proteinExistence type="predicted"/>
<dbReference type="OrthoDB" id="291011at2"/>
<protein>
    <recommendedName>
        <fullName evidence="2">Hint domain-containing protein</fullName>
    </recommendedName>
</protein>
<feature type="compositionally biased region" description="Basic and acidic residues" evidence="1">
    <location>
        <begin position="449"/>
        <end position="468"/>
    </location>
</feature>
<evidence type="ECO:0000259" key="2">
    <source>
        <dbReference type="SMART" id="SM00306"/>
    </source>
</evidence>
<dbReference type="AlphaFoldDB" id="A0A1W2LY20"/>
<dbReference type="Pfam" id="PF07591">
    <property type="entry name" value="PT-HINT"/>
    <property type="match status" value="1"/>
</dbReference>
<dbReference type="CDD" id="cd00081">
    <property type="entry name" value="Hint"/>
    <property type="match status" value="1"/>
</dbReference>
<evidence type="ECO:0000313" key="4">
    <source>
        <dbReference type="Proteomes" id="UP000076660"/>
    </source>
</evidence>
<evidence type="ECO:0000313" key="3">
    <source>
        <dbReference type="EMBL" id="ONF72135.1"/>
    </source>
</evidence>